<dbReference type="EMBL" id="JACHMY010000001">
    <property type="protein sequence ID" value="MBB5833869.1"/>
    <property type="molecule type" value="Genomic_DNA"/>
</dbReference>
<dbReference type="Proteomes" id="UP000549971">
    <property type="component" value="Unassembled WGS sequence"/>
</dbReference>
<accession>A0A7W9J1F8</accession>
<organism evidence="2 3">
    <name type="scientific">Kribbella italica</name>
    <dbReference type="NCBI Taxonomy" id="1540520"/>
    <lineage>
        <taxon>Bacteria</taxon>
        <taxon>Bacillati</taxon>
        <taxon>Actinomycetota</taxon>
        <taxon>Actinomycetes</taxon>
        <taxon>Propionibacteriales</taxon>
        <taxon>Kribbellaceae</taxon>
        <taxon>Kribbella</taxon>
    </lineage>
</organism>
<keyword evidence="3" id="KW-1185">Reference proteome</keyword>
<evidence type="ECO:0000313" key="2">
    <source>
        <dbReference type="EMBL" id="MBB5833869.1"/>
    </source>
</evidence>
<sequence length="243" mass="27187">MSYPEPIVPTGPVPVPRRIRALHDGKVVLDTLNAVYVWEFPPYPQYYLPAADIADGVLTDTGETRTFHHGEARVMQAGSGTAWQYDEGELAGLVRVEWDALDSWFEEDEEVFVHPRNPYARVDALKSTRHVQVSLDGVVLADSTSTVIVYETGLPPRYYFPRTAVSFAHLEPTDTATSCPYKGHTSQYWSIRTGKALYDDLAWSYNFPAAPLLPVANHIAFFNEKVDLTLDGTPVDRPITPFS</sequence>
<dbReference type="PANTHER" id="PTHR34310:SF9">
    <property type="entry name" value="BLR5716 PROTEIN"/>
    <property type="match status" value="1"/>
</dbReference>
<feature type="domain" description="DUF427" evidence="1">
    <location>
        <begin position="131"/>
        <end position="224"/>
    </location>
</feature>
<dbReference type="Gene3D" id="2.170.150.40">
    <property type="entry name" value="Domain of unknown function (DUF427)"/>
    <property type="match status" value="2"/>
</dbReference>
<evidence type="ECO:0000313" key="3">
    <source>
        <dbReference type="Proteomes" id="UP000549971"/>
    </source>
</evidence>
<dbReference type="AlphaFoldDB" id="A0A7W9J1F8"/>
<reference evidence="2 3" key="1">
    <citation type="submission" date="2020-08" db="EMBL/GenBank/DDBJ databases">
        <title>Sequencing the genomes of 1000 actinobacteria strains.</title>
        <authorList>
            <person name="Klenk H.-P."/>
        </authorList>
    </citation>
    <scope>NUCLEOTIDE SEQUENCE [LARGE SCALE GENOMIC DNA]</scope>
    <source>
        <strain evidence="2 3">DSM 28967</strain>
    </source>
</reference>
<protein>
    <submittedName>
        <fullName evidence="2">Uncharacterized protein (DUF427 family)</fullName>
    </submittedName>
</protein>
<feature type="domain" description="DUF427" evidence="1">
    <location>
        <begin position="19"/>
        <end position="86"/>
    </location>
</feature>
<dbReference type="InterPro" id="IPR038694">
    <property type="entry name" value="DUF427_sf"/>
</dbReference>
<gene>
    <name evidence="2" type="ORF">HDA39_000603</name>
</gene>
<dbReference type="PANTHER" id="PTHR34310">
    <property type="entry name" value="DUF427 DOMAIN PROTEIN (AFU_ORTHOLOGUE AFUA_3G02220)"/>
    <property type="match status" value="1"/>
</dbReference>
<dbReference type="InterPro" id="IPR007361">
    <property type="entry name" value="DUF427"/>
</dbReference>
<name>A0A7W9J1F8_9ACTN</name>
<dbReference type="Pfam" id="PF04248">
    <property type="entry name" value="NTP_transf_9"/>
    <property type="match status" value="2"/>
</dbReference>
<evidence type="ECO:0000259" key="1">
    <source>
        <dbReference type="Pfam" id="PF04248"/>
    </source>
</evidence>
<proteinExistence type="predicted"/>
<dbReference type="RefSeq" id="WP_184793708.1">
    <property type="nucleotide sequence ID" value="NZ_JACHMY010000001.1"/>
</dbReference>
<comment type="caution">
    <text evidence="2">The sequence shown here is derived from an EMBL/GenBank/DDBJ whole genome shotgun (WGS) entry which is preliminary data.</text>
</comment>